<evidence type="ECO:0000256" key="1">
    <source>
        <dbReference type="ARBA" id="ARBA00023002"/>
    </source>
</evidence>
<name>A0A934NBV2_9BACT</name>
<evidence type="ECO:0000313" key="4">
    <source>
        <dbReference type="Proteomes" id="UP000620075"/>
    </source>
</evidence>
<keyword evidence="1" id="KW-0560">Oxidoreductase</keyword>
<dbReference type="AlphaFoldDB" id="A0A934NBV2"/>
<proteinExistence type="predicted"/>
<dbReference type="InterPro" id="IPR050564">
    <property type="entry name" value="F420-G6PD/mer"/>
</dbReference>
<dbReference type="SUPFAM" id="SSF51679">
    <property type="entry name" value="Bacterial luciferase-like"/>
    <property type="match status" value="1"/>
</dbReference>
<dbReference type="InterPro" id="IPR011251">
    <property type="entry name" value="Luciferase-like_dom"/>
</dbReference>
<comment type="caution">
    <text evidence="3">The sequence shown here is derived from an EMBL/GenBank/DDBJ whole genome shotgun (WGS) entry which is preliminary data.</text>
</comment>
<evidence type="ECO:0000313" key="3">
    <source>
        <dbReference type="EMBL" id="MBJ7602811.1"/>
    </source>
</evidence>
<dbReference type="Pfam" id="PF00296">
    <property type="entry name" value="Bac_luciferase"/>
    <property type="match status" value="1"/>
</dbReference>
<dbReference type="EMBL" id="JAEKNQ010000024">
    <property type="protein sequence ID" value="MBJ7602811.1"/>
    <property type="molecule type" value="Genomic_DNA"/>
</dbReference>
<dbReference type="Gene3D" id="3.20.20.30">
    <property type="entry name" value="Luciferase-like domain"/>
    <property type="match status" value="1"/>
</dbReference>
<dbReference type="PANTHER" id="PTHR43244">
    <property type="match status" value="1"/>
</dbReference>
<dbReference type="RefSeq" id="WP_338177777.1">
    <property type="nucleotide sequence ID" value="NZ_JAEKNQ010000024.1"/>
</dbReference>
<sequence length="326" mass="34264">MVRASIRVNNDLGVARFVRLAALCEELGFQQLWVSHDLFWRSAPVLLTAAFGATSRIHLGVGVFNPVSQHPSEIAMTAATLQELSGGRFLLGLGAGADQFLVWAGLTFDTPVARTRRALQALRSLLAGAAPNAWTPDGRLRTGPSPTPIYIGAMGPRMLALAGEMADGALPLLFPPEHFATAAEQIAGGARAAGRDPCVLDVAACLWCSIDTDAGRARRALAEKIAYYGASFSPQLLARADLRVADFEPIRTAMAATDLDGASSLVTERMLSLGVVGSPDDVANRCAGLVRAGARHLSFGPPLGPDPELAVRALGLEVLPALRKLG</sequence>
<gene>
    <name evidence="3" type="ORF">JF888_06410</name>
</gene>
<feature type="domain" description="Luciferase-like" evidence="2">
    <location>
        <begin position="14"/>
        <end position="296"/>
    </location>
</feature>
<dbReference type="Proteomes" id="UP000620075">
    <property type="component" value="Unassembled WGS sequence"/>
</dbReference>
<organism evidence="3 4">
    <name type="scientific">Candidatus Dormiibacter inghamiae</name>
    <dbReference type="NCBI Taxonomy" id="3127013"/>
    <lineage>
        <taxon>Bacteria</taxon>
        <taxon>Bacillati</taxon>
        <taxon>Candidatus Dormiibacterota</taxon>
        <taxon>Candidatus Dormibacteria</taxon>
        <taxon>Candidatus Dormibacterales</taxon>
        <taxon>Candidatus Dormibacteraceae</taxon>
        <taxon>Candidatus Dormiibacter</taxon>
    </lineage>
</organism>
<dbReference type="CDD" id="cd01097">
    <property type="entry name" value="Tetrahydromethanopterin_reductase"/>
    <property type="match status" value="1"/>
</dbReference>
<evidence type="ECO:0000259" key="2">
    <source>
        <dbReference type="Pfam" id="PF00296"/>
    </source>
</evidence>
<dbReference type="InterPro" id="IPR036661">
    <property type="entry name" value="Luciferase-like_sf"/>
</dbReference>
<dbReference type="GO" id="GO:0016705">
    <property type="term" value="F:oxidoreductase activity, acting on paired donors, with incorporation or reduction of molecular oxygen"/>
    <property type="evidence" value="ECO:0007669"/>
    <property type="project" value="InterPro"/>
</dbReference>
<accession>A0A934NBV2</accession>
<reference evidence="3 4" key="1">
    <citation type="submission" date="2020-10" db="EMBL/GenBank/DDBJ databases">
        <title>Ca. Dormibacterota MAGs.</title>
        <authorList>
            <person name="Montgomery K."/>
        </authorList>
    </citation>
    <scope>NUCLEOTIDE SEQUENCE [LARGE SCALE GENOMIC DNA]</scope>
    <source>
        <strain evidence="3">SC8811_S16_3</strain>
    </source>
</reference>
<dbReference type="PANTHER" id="PTHR43244:SF1">
    <property type="entry name" value="5,10-METHYLENETETRAHYDROMETHANOPTERIN REDUCTASE"/>
    <property type="match status" value="1"/>
</dbReference>
<protein>
    <submittedName>
        <fullName evidence="3">LLM class flavin-dependent oxidoreductase</fullName>
    </submittedName>
</protein>